<dbReference type="FunFam" id="3.40.1160.10:FF:000007">
    <property type="entry name" value="Carbamate kinase"/>
    <property type="match status" value="1"/>
</dbReference>
<dbReference type="Gene3D" id="3.40.1160.10">
    <property type="entry name" value="Acetylglutamate kinase-like"/>
    <property type="match status" value="1"/>
</dbReference>
<dbReference type="PANTHER" id="PTHR30409:SF1">
    <property type="entry name" value="CARBAMATE KINASE-RELATED"/>
    <property type="match status" value="1"/>
</dbReference>
<dbReference type="AlphaFoldDB" id="A0A498H1U1"/>
<dbReference type="InterPro" id="IPR003964">
    <property type="entry name" value="Carb_kinase"/>
</dbReference>
<dbReference type="CDD" id="cd04235">
    <property type="entry name" value="AAK_CK"/>
    <property type="match status" value="1"/>
</dbReference>
<dbReference type="PRINTS" id="PR01469">
    <property type="entry name" value="CARBMTKINASE"/>
</dbReference>
<dbReference type="OrthoDB" id="31128at2157"/>
<dbReference type="GO" id="GO:0008804">
    <property type="term" value="F:carbamate kinase activity"/>
    <property type="evidence" value="ECO:0007669"/>
    <property type="project" value="UniProtKB-UniRule"/>
</dbReference>
<dbReference type="EMBL" id="LHQS01000001">
    <property type="protein sequence ID" value="RXE56929.1"/>
    <property type="molecule type" value="Genomic_DNA"/>
</dbReference>
<protein>
    <recommendedName>
        <fullName evidence="2 5">Carbamate kinase</fullName>
    </recommendedName>
</protein>
<dbReference type="NCBIfam" id="NF009007">
    <property type="entry name" value="PRK12352.1"/>
    <property type="match status" value="1"/>
</dbReference>
<evidence type="ECO:0000256" key="3">
    <source>
        <dbReference type="ARBA" id="ARBA00022679"/>
    </source>
</evidence>
<evidence type="ECO:0000256" key="1">
    <source>
        <dbReference type="ARBA" id="ARBA00011066"/>
    </source>
</evidence>
<comment type="similarity">
    <text evidence="1 6">Belongs to the carbamate kinase family.</text>
</comment>
<dbReference type="Pfam" id="PF00696">
    <property type="entry name" value="AA_kinase"/>
    <property type="match status" value="1"/>
</dbReference>
<keyword evidence="9" id="KW-1185">Reference proteome</keyword>
<dbReference type="SUPFAM" id="SSF53633">
    <property type="entry name" value="Carbamate kinase-like"/>
    <property type="match status" value="1"/>
</dbReference>
<dbReference type="InterPro" id="IPR036393">
    <property type="entry name" value="AceGlu_kinase-like_sf"/>
</dbReference>
<evidence type="ECO:0000313" key="8">
    <source>
        <dbReference type="EMBL" id="RXE56929.1"/>
    </source>
</evidence>
<evidence type="ECO:0000259" key="7">
    <source>
        <dbReference type="Pfam" id="PF00696"/>
    </source>
</evidence>
<accession>A0A498H1U1</accession>
<gene>
    <name evidence="8" type="ORF">ABH15_01930</name>
</gene>
<keyword evidence="3 6" id="KW-0808">Transferase</keyword>
<dbReference type="Proteomes" id="UP000290932">
    <property type="component" value="Unassembled WGS sequence"/>
</dbReference>
<evidence type="ECO:0000256" key="4">
    <source>
        <dbReference type="ARBA" id="ARBA00022777"/>
    </source>
</evidence>
<evidence type="ECO:0000256" key="5">
    <source>
        <dbReference type="NCBIfam" id="TIGR00746"/>
    </source>
</evidence>
<organism evidence="8 9">
    <name type="scientific">Methanoculleus taiwanensis</name>
    <dbReference type="NCBI Taxonomy" id="1550565"/>
    <lineage>
        <taxon>Archaea</taxon>
        <taxon>Methanobacteriati</taxon>
        <taxon>Methanobacteriota</taxon>
        <taxon>Stenosarchaea group</taxon>
        <taxon>Methanomicrobia</taxon>
        <taxon>Methanomicrobiales</taxon>
        <taxon>Methanomicrobiaceae</taxon>
        <taxon>Methanoculleus</taxon>
    </lineage>
</organism>
<evidence type="ECO:0000313" key="9">
    <source>
        <dbReference type="Proteomes" id="UP000290932"/>
    </source>
</evidence>
<dbReference type="GO" id="GO:0019546">
    <property type="term" value="P:L-arginine deiminase pathway"/>
    <property type="evidence" value="ECO:0007669"/>
    <property type="project" value="TreeGrafter"/>
</dbReference>
<evidence type="ECO:0000256" key="6">
    <source>
        <dbReference type="PIRNR" id="PIRNR000723"/>
    </source>
</evidence>
<feature type="domain" description="Aspartate/glutamate/uridylate kinase" evidence="7">
    <location>
        <begin position="5"/>
        <end position="295"/>
    </location>
</feature>
<dbReference type="PANTHER" id="PTHR30409">
    <property type="entry name" value="CARBAMATE KINASE"/>
    <property type="match status" value="1"/>
</dbReference>
<dbReference type="RefSeq" id="WP_128692678.1">
    <property type="nucleotide sequence ID" value="NZ_LHQS01000001.1"/>
</dbReference>
<proteinExistence type="inferred from homology"/>
<dbReference type="PIRSF" id="PIRSF000723">
    <property type="entry name" value="Carbamate_kin"/>
    <property type="match status" value="1"/>
</dbReference>
<dbReference type="NCBIfam" id="TIGR00746">
    <property type="entry name" value="arcC"/>
    <property type="match status" value="1"/>
</dbReference>
<evidence type="ECO:0000256" key="2">
    <source>
        <dbReference type="ARBA" id="ARBA00020752"/>
    </source>
</evidence>
<keyword evidence="4 6" id="KW-0418">Kinase</keyword>
<name>A0A498H1U1_9EURY</name>
<reference evidence="8 9" key="1">
    <citation type="journal article" date="2015" name="Int. J. Syst. Evol. Microbiol.">
        <title>Methanoculleus taiwanensis sp. nov., a methanogen isolated from deep marine sediment at the deformation front area near Taiwan.</title>
        <authorList>
            <person name="Weng C.Y."/>
            <person name="Chen S.C."/>
            <person name="Lai M.C."/>
            <person name="Wu S.Y."/>
            <person name="Lin S."/>
            <person name="Yang T.F."/>
            <person name="Chen P.C."/>
        </authorList>
    </citation>
    <scope>NUCLEOTIDE SEQUENCE [LARGE SCALE GENOMIC DNA]</scope>
    <source>
        <strain evidence="8 9">CYW4</strain>
    </source>
</reference>
<dbReference type="InterPro" id="IPR001048">
    <property type="entry name" value="Asp/Glu/Uridylate_kinase"/>
</dbReference>
<sequence>MAERRVLIALGGNAILRHQDTGTAEEQFATVRRTCRQIREIIEDGYTVAITHGNGPQVGDILLKNELARDTLPPMPLDICGAESQGMIGYMLQQSLDRELSEAGLSIPVVTVLSQTLVRRDDPAFGNPAKPIGPYYTAMQASRLSEEKGWRMANETGRGYRRVVPSPEPVALVEADAIKTLVRLGTIVIACGGGGVPVVAGDAGLRGVEAVVDKDHTAALFAALIGADDLLILTDVEKVARNFGRPDQVDLDTLTIAEAEEYLRGGEFPPGTMRPKIEAAIRFVESGGKRTIITSLPRARDALAGLAGTILSL</sequence>
<comment type="caution">
    <text evidence="8">The sequence shown here is derived from an EMBL/GenBank/DDBJ whole genome shotgun (WGS) entry which is preliminary data.</text>
</comment>
<dbReference type="GO" id="GO:0005829">
    <property type="term" value="C:cytosol"/>
    <property type="evidence" value="ECO:0007669"/>
    <property type="project" value="TreeGrafter"/>
</dbReference>